<evidence type="ECO:0000313" key="3">
    <source>
        <dbReference type="Proteomes" id="UP001208540"/>
    </source>
</evidence>
<evidence type="ECO:0000313" key="2">
    <source>
        <dbReference type="EMBL" id="MCW7532118.1"/>
    </source>
</evidence>
<dbReference type="EMBL" id="JAMQPL010000012">
    <property type="protein sequence ID" value="MCW7532118.1"/>
    <property type="molecule type" value="Genomic_DNA"/>
</dbReference>
<dbReference type="AlphaFoldDB" id="A0AAW5VR94"/>
<dbReference type="EMBL" id="JAMQPM010000012">
    <property type="protein sequence ID" value="MCW7528288.1"/>
    <property type="molecule type" value="Genomic_DNA"/>
</dbReference>
<protein>
    <submittedName>
        <fullName evidence="2">Uncharacterized protein</fullName>
    </submittedName>
</protein>
<evidence type="ECO:0000313" key="1">
    <source>
        <dbReference type="EMBL" id="MCW7528288.1"/>
    </source>
</evidence>
<comment type="caution">
    <text evidence="2">The sequence shown here is derived from an EMBL/GenBank/DDBJ whole genome shotgun (WGS) entry which is preliminary data.</text>
</comment>
<dbReference type="RefSeq" id="WP_265353368.1">
    <property type="nucleotide sequence ID" value="NZ_JAMQPL010000012.1"/>
</dbReference>
<name>A0AAW5VR94_9LEPT</name>
<organism evidence="2 3">
    <name type="scientific">Leptospira soteropolitanensis</name>
    <dbReference type="NCBI Taxonomy" id="2950025"/>
    <lineage>
        <taxon>Bacteria</taxon>
        <taxon>Pseudomonadati</taxon>
        <taxon>Spirochaetota</taxon>
        <taxon>Spirochaetia</taxon>
        <taxon>Leptospirales</taxon>
        <taxon>Leptospiraceae</taxon>
        <taxon>Leptospira</taxon>
    </lineage>
</organism>
<sequence length="69" mass="8154">MITVEEITMDMLDQMNLHLLMQERLEKILEDMERRPKGKSKKTKSLDRIPANKEQAEWNLQEIPVLFGA</sequence>
<keyword evidence="4" id="KW-1185">Reference proteome</keyword>
<accession>A0AAW5VR94</accession>
<dbReference type="Proteomes" id="UP001208912">
    <property type="component" value="Unassembled WGS sequence"/>
</dbReference>
<reference evidence="2 4" key="1">
    <citation type="submission" date="2022-06" db="EMBL/GenBank/DDBJ databases">
        <title>Leptospira isolates from biofilms formed at urban environments.</title>
        <authorList>
            <person name="Ribeiro P.S."/>
            <person name="Sousa T."/>
            <person name="Carvalho N."/>
            <person name="Aburjaile F."/>
            <person name="Neves F."/>
            <person name="Oliveira D."/>
            <person name="Blanco L."/>
            <person name="Lima J."/>
            <person name="Costa F."/>
            <person name="Brenig B."/>
            <person name="Soares S."/>
            <person name="Ramos R."/>
            <person name="Goes-Neto A."/>
            <person name="Matiuzzi M."/>
            <person name="Azevedo V."/>
            <person name="Ristow P."/>
        </authorList>
    </citation>
    <scope>NUCLEOTIDE SEQUENCE</scope>
    <source>
        <strain evidence="1 4">VSF19</strain>
        <strain evidence="2">VSF20</strain>
    </source>
</reference>
<proteinExistence type="predicted"/>
<dbReference type="Proteomes" id="UP001208540">
    <property type="component" value="Unassembled WGS sequence"/>
</dbReference>
<evidence type="ECO:0000313" key="4">
    <source>
        <dbReference type="Proteomes" id="UP001208912"/>
    </source>
</evidence>
<gene>
    <name evidence="1" type="ORF">ND861_18165</name>
    <name evidence="2" type="ORF">ND862_18010</name>
</gene>